<reference evidence="9" key="1">
    <citation type="submission" date="2011-12" db="EMBL/GenBank/DDBJ databases">
        <title>The Draft Genome of Lepisosteus oculatus.</title>
        <authorList>
            <consortium name="The Broad Institute Genome Assembly &amp; Analysis Group"/>
            <consortium name="Computational R&amp;D Group"/>
            <consortium name="and Sequencing Platform"/>
            <person name="Di Palma F."/>
            <person name="Alfoldi J."/>
            <person name="Johnson J."/>
            <person name="Berlin A."/>
            <person name="Gnerre S."/>
            <person name="Jaffe D."/>
            <person name="MacCallum I."/>
            <person name="Young S."/>
            <person name="Walker B.J."/>
            <person name="Lander E.S."/>
            <person name="Lindblad-Toh K."/>
        </authorList>
    </citation>
    <scope>NUCLEOTIDE SEQUENCE [LARGE SCALE GENOMIC DNA]</scope>
</reference>
<reference evidence="8" key="2">
    <citation type="submission" date="2025-08" db="UniProtKB">
        <authorList>
            <consortium name="Ensembl"/>
        </authorList>
    </citation>
    <scope>IDENTIFICATION</scope>
</reference>
<dbReference type="KEGG" id="loc:102694138"/>
<evidence type="ECO:0000256" key="4">
    <source>
        <dbReference type="ARBA" id="ARBA00022174"/>
    </source>
</evidence>
<dbReference type="GeneTree" id="ENSGT00510000047559"/>
<dbReference type="eggNOG" id="ENOG502QUFH">
    <property type="taxonomic scope" value="Eukaryota"/>
</dbReference>
<comment type="similarity">
    <text evidence="3">Belongs to the CFAP300 family.</text>
</comment>
<dbReference type="FunCoup" id="W5MEL2">
    <property type="interactions" value="69"/>
</dbReference>
<proteinExistence type="inferred from homology"/>
<dbReference type="InParanoid" id="W5MEL2"/>
<dbReference type="GeneID" id="102694138"/>
<dbReference type="Proteomes" id="UP000018468">
    <property type="component" value="Linkage group LG3"/>
</dbReference>
<dbReference type="EMBL" id="AHAT01003090">
    <property type="status" value="NOT_ANNOTATED_CDS"/>
    <property type="molecule type" value="Genomic_DNA"/>
</dbReference>
<dbReference type="Ensembl" id="ENSLOCT00000006829.1">
    <property type="protein sequence ID" value="ENSLOCP00000006821.1"/>
    <property type="gene ID" value="ENSLOCG00000005645.1"/>
</dbReference>
<evidence type="ECO:0000256" key="3">
    <source>
        <dbReference type="ARBA" id="ARBA00009205"/>
    </source>
</evidence>
<dbReference type="PANTHER" id="PTHR31078:SF1">
    <property type="entry name" value="CILIA- AND FLAGELLA-ASSOCIATED PROTEIN 300"/>
    <property type="match status" value="1"/>
</dbReference>
<dbReference type="Pfam" id="PF14926">
    <property type="entry name" value="CFAP300"/>
    <property type="match status" value="1"/>
</dbReference>
<comment type="function">
    <text evidence="1">Cilium- and flagellum-specific protein that plays a role in axonemal structure organization and motility. May play a role in outer and inner dynein arm assembly.</text>
</comment>
<dbReference type="OrthoDB" id="10259249at2759"/>
<evidence type="ECO:0000256" key="7">
    <source>
        <dbReference type="ARBA" id="ARBA00023273"/>
    </source>
</evidence>
<evidence type="ECO:0000256" key="2">
    <source>
        <dbReference type="ARBA" id="ARBA00004430"/>
    </source>
</evidence>
<evidence type="ECO:0000256" key="5">
    <source>
        <dbReference type="ARBA" id="ARBA00022490"/>
    </source>
</evidence>
<dbReference type="CTD" id="85016"/>
<dbReference type="PANTHER" id="PTHR31078">
    <property type="entry name" value="CILIA- AND FLAGELLA-ASSOCIATED PROTEIN 300"/>
    <property type="match status" value="1"/>
</dbReference>
<dbReference type="STRING" id="7918.ENSLOCP00000006821"/>
<dbReference type="GO" id="GO:0005930">
    <property type="term" value="C:axoneme"/>
    <property type="evidence" value="ECO:0007669"/>
    <property type="project" value="UniProtKB-SubCell"/>
</dbReference>
<evidence type="ECO:0000313" key="8">
    <source>
        <dbReference type="Ensembl" id="ENSLOCP00000006821.1"/>
    </source>
</evidence>
<comment type="subcellular location">
    <subcellularLocation>
        <location evidence="2">Cytoplasm</location>
        <location evidence="2">Cytoskeleton</location>
        <location evidence="2">Cilium axoneme</location>
    </subcellularLocation>
</comment>
<keyword evidence="9" id="KW-1185">Reference proteome</keyword>
<reference evidence="8" key="3">
    <citation type="submission" date="2025-09" db="UniProtKB">
        <authorList>
            <consortium name="Ensembl"/>
        </authorList>
    </citation>
    <scope>IDENTIFICATION</scope>
</reference>
<dbReference type="Bgee" id="ENSLOCG00000005645">
    <property type="expression patterns" value="Expressed in ovary and 8 other cell types or tissues"/>
</dbReference>
<protein>
    <recommendedName>
        <fullName evidence="4">Cilia- and flagella-associated protein 300</fullName>
    </recommendedName>
</protein>
<dbReference type="OMA" id="FYHCYGV"/>
<keyword evidence="6" id="KW-0206">Cytoskeleton</keyword>
<dbReference type="HOGENOM" id="CLU_068703_0_0_1"/>
<keyword evidence="5" id="KW-0963">Cytoplasm</keyword>
<evidence type="ECO:0000256" key="6">
    <source>
        <dbReference type="ARBA" id="ARBA00023212"/>
    </source>
</evidence>
<sequence>MASERQGHETKYSFNVLSNKRFSFLHDRHTSELFMKWSMLGRITAQAFNFDQYFHPYKKHDFALDFFKDPCVKSNLKVLDASGLWKALDSEITKVNVEAVPCTRTSMDLFDALYSCGILRPSGHIVKCFHDFYADFDELRNMLLIEDSDNYEIICREDREEFLFRLFKHFCLGGELCQYEDVVDPYIETTKSVYKDLISVQKDPEMKEILVTSTVLKVSAYDDSGLCYPSCKDEEQTFAYLIVDPFKRHVYVLYHCFGVGLFSVPEKEAK</sequence>
<accession>W5MEL2</accession>
<evidence type="ECO:0000256" key="1">
    <source>
        <dbReference type="ARBA" id="ARBA00002404"/>
    </source>
</evidence>
<dbReference type="InterPro" id="IPR029416">
    <property type="entry name" value="CFAP300"/>
</dbReference>
<evidence type="ECO:0000313" key="9">
    <source>
        <dbReference type="Proteomes" id="UP000018468"/>
    </source>
</evidence>
<name>W5MEL2_LEPOC</name>
<organism evidence="8 9">
    <name type="scientific">Lepisosteus oculatus</name>
    <name type="common">Spotted gar</name>
    <dbReference type="NCBI Taxonomy" id="7918"/>
    <lineage>
        <taxon>Eukaryota</taxon>
        <taxon>Metazoa</taxon>
        <taxon>Chordata</taxon>
        <taxon>Craniata</taxon>
        <taxon>Vertebrata</taxon>
        <taxon>Euteleostomi</taxon>
        <taxon>Actinopterygii</taxon>
        <taxon>Neopterygii</taxon>
        <taxon>Holostei</taxon>
        <taxon>Semionotiformes</taxon>
        <taxon>Lepisosteidae</taxon>
        <taxon>Lepisosteus</taxon>
    </lineage>
</organism>
<keyword evidence="7" id="KW-0966">Cell projection</keyword>
<dbReference type="AlphaFoldDB" id="W5MEL2"/>